<sequence>MAWAQLVYRPGNFRGSSPFPQFEFLFFIFRRAVRSWEGCSESEKLRRVTTMRRNSNKCSERMIPSILRCSASSDAMVKTLNLGNERLLREDFRNQVKSGCLRGNNQFQNKCEMIGSLDGYYVFEHPKLRKRSVNKHVGHHENLRQEPGIHPNQKLDVSLLCRCSLTCLGVGRCEGGEERDRNGWGRLQPPRLREREGLRFQGAQLLHPCHQASNMLFAGPHSLRHLLRMQMLAESTTREISGCGKE</sequence>
<name>A0A6H5GYM9_9HEMI</name>
<dbReference type="OrthoDB" id="8197301at2759"/>
<accession>A0A6H5GYM9</accession>
<keyword evidence="3" id="KW-1185">Reference proteome</keyword>
<dbReference type="AlphaFoldDB" id="A0A6H5GYM9"/>
<evidence type="ECO:0000259" key="1">
    <source>
        <dbReference type="Pfam" id="PF16470"/>
    </source>
</evidence>
<evidence type="ECO:0000313" key="2">
    <source>
        <dbReference type="EMBL" id="CAB0008266.1"/>
    </source>
</evidence>
<dbReference type="InterPro" id="IPR032815">
    <property type="entry name" value="S8_pro-domain"/>
</dbReference>
<protein>
    <recommendedName>
        <fullName evidence="1">Peptidase S8 pro-domain domain-containing protein</fullName>
    </recommendedName>
</protein>
<dbReference type="SUPFAM" id="SSF54897">
    <property type="entry name" value="Protease propeptides/inhibitors"/>
    <property type="match status" value="1"/>
</dbReference>
<organism evidence="2 3">
    <name type="scientific">Nesidiocoris tenuis</name>
    <dbReference type="NCBI Taxonomy" id="355587"/>
    <lineage>
        <taxon>Eukaryota</taxon>
        <taxon>Metazoa</taxon>
        <taxon>Ecdysozoa</taxon>
        <taxon>Arthropoda</taxon>
        <taxon>Hexapoda</taxon>
        <taxon>Insecta</taxon>
        <taxon>Pterygota</taxon>
        <taxon>Neoptera</taxon>
        <taxon>Paraneoptera</taxon>
        <taxon>Hemiptera</taxon>
        <taxon>Heteroptera</taxon>
        <taxon>Panheteroptera</taxon>
        <taxon>Cimicomorpha</taxon>
        <taxon>Miridae</taxon>
        <taxon>Dicyphina</taxon>
        <taxon>Nesidiocoris</taxon>
    </lineage>
</organism>
<reference evidence="2 3" key="1">
    <citation type="submission" date="2020-02" db="EMBL/GenBank/DDBJ databases">
        <authorList>
            <person name="Ferguson B K."/>
        </authorList>
    </citation>
    <scope>NUCLEOTIDE SEQUENCE [LARGE SCALE GENOMIC DNA]</scope>
</reference>
<feature type="domain" description="Peptidase S8 pro-domain" evidence="1">
    <location>
        <begin position="112"/>
        <end position="153"/>
    </location>
</feature>
<dbReference type="Proteomes" id="UP000479000">
    <property type="component" value="Unassembled WGS sequence"/>
</dbReference>
<gene>
    <name evidence="2" type="ORF">NTEN_LOCUS13512</name>
</gene>
<proteinExistence type="predicted"/>
<feature type="non-terminal residue" evidence="2">
    <location>
        <position position="246"/>
    </location>
</feature>
<dbReference type="Pfam" id="PF16470">
    <property type="entry name" value="S8_pro-domain"/>
    <property type="match status" value="1"/>
</dbReference>
<dbReference type="EMBL" id="CADCXU010020319">
    <property type="protein sequence ID" value="CAB0008266.1"/>
    <property type="molecule type" value="Genomic_DNA"/>
</dbReference>
<evidence type="ECO:0000313" key="3">
    <source>
        <dbReference type="Proteomes" id="UP000479000"/>
    </source>
</evidence>